<comment type="caution">
    <text evidence="1">The sequence shown here is derived from an EMBL/GenBank/DDBJ whole genome shotgun (WGS) entry which is preliminary data.</text>
</comment>
<name>A0A645AT55_9ZZZZ</name>
<dbReference type="EMBL" id="VSSQ01015664">
    <property type="protein sequence ID" value="MPM56259.1"/>
    <property type="molecule type" value="Genomic_DNA"/>
</dbReference>
<accession>A0A645AT55</accession>
<proteinExistence type="predicted"/>
<reference evidence="1" key="1">
    <citation type="submission" date="2019-08" db="EMBL/GenBank/DDBJ databases">
        <authorList>
            <person name="Kucharzyk K."/>
            <person name="Murdoch R.W."/>
            <person name="Higgins S."/>
            <person name="Loffler F."/>
        </authorList>
    </citation>
    <scope>NUCLEOTIDE SEQUENCE</scope>
</reference>
<protein>
    <submittedName>
        <fullName evidence="1">Uncharacterized protein</fullName>
    </submittedName>
</protein>
<organism evidence="1">
    <name type="scientific">bioreactor metagenome</name>
    <dbReference type="NCBI Taxonomy" id="1076179"/>
    <lineage>
        <taxon>unclassified sequences</taxon>
        <taxon>metagenomes</taxon>
        <taxon>ecological metagenomes</taxon>
    </lineage>
</organism>
<dbReference type="AlphaFoldDB" id="A0A645AT55"/>
<gene>
    <name evidence="1" type="ORF">SDC9_103061</name>
</gene>
<evidence type="ECO:0000313" key="1">
    <source>
        <dbReference type="EMBL" id="MPM56259.1"/>
    </source>
</evidence>
<sequence length="181" mass="20481">MIFIDLRHLYDHNGNTAVVMSKGRTQKGFMINILHIFPGKKIQTVNIITIIGYRQFLFRMIDPEHCFKKISNSLLNVLSDGMKIGCESGRYRENSLIFLAFALGKKLFEPFGKIAQGGIVIDQNFNGLSFIIKNISCRRIAVAAVLGQIRTKKFMVGVIGACHDRIYIGAGHRDRQQPHRC</sequence>